<accession>A0ABS5I1B6</accession>
<keyword evidence="1" id="KW-1133">Transmembrane helix</keyword>
<feature type="transmembrane region" description="Helical" evidence="1">
    <location>
        <begin position="95"/>
        <end position="113"/>
    </location>
</feature>
<proteinExistence type="predicted"/>
<evidence type="ECO:0000313" key="2">
    <source>
        <dbReference type="EMBL" id="MBR9727816.1"/>
    </source>
</evidence>
<dbReference type="RefSeq" id="WP_153663710.1">
    <property type="nucleotide sequence ID" value="NZ_JAAIKR010000005.1"/>
</dbReference>
<organism evidence="2 3">
    <name type="scientific">Shewanella intestini</name>
    <dbReference type="NCBI Taxonomy" id="2017544"/>
    <lineage>
        <taxon>Bacteria</taxon>
        <taxon>Pseudomonadati</taxon>
        <taxon>Pseudomonadota</taxon>
        <taxon>Gammaproteobacteria</taxon>
        <taxon>Alteromonadales</taxon>
        <taxon>Shewanellaceae</taxon>
        <taxon>Shewanella</taxon>
    </lineage>
</organism>
<dbReference type="Proteomes" id="UP000811844">
    <property type="component" value="Unassembled WGS sequence"/>
</dbReference>
<comment type="caution">
    <text evidence="2">The sequence shown here is derived from an EMBL/GenBank/DDBJ whole genome shotgun (WGS) entry which is preliminary data.</text>
</comment>
<name>A0ABS5I1B6_9GAMM</name>
<evidence type="ECO:0000256" key="1">
    <source>
        <dbReference type="SAM" id="Phobius"/>
    </source>
</evidence>
<dbReference type="EMBL" id="JAAIKR010000005">
    <property type="protein sequence ID" value="MBR9727816.1"/>
    <property type="molecule type" value="Genomic_DNA"/>
</dbReference>
<keyword evidence="3" id="KW-1185">Reference proteome</keyword>
<evidence type="ECO:0000313" key="3">
    <source>
        <dbReference type="Proteomes" id="UP000811844"/>
    </source>
</evidence>
<protein>
    <submittedName>
        <fullName evidence="2">Uncharacterized protein</fullName>
    </submittedName>
</protein>
<keyword evidence="1" id="KW-0472">Membrane</keyword>
<sequence>MITFNYRINHNLIVLKISNWCGLESVFLNGKLVSRKFNFGAFSIHNVALRNGKLCKLQLFIDAKSNLLTCRVYNQEKLMITLKEGKKHLLESKRYLEIGSLLCSLSLIGILYLM</sequence>
<reference evidence="2 3" key="1">
    <citation type="submission" date="2020-02" db="EMBL/GenBank/DDBJ databases">
        <title>Shewanella WXL01 sp. nov., a marine bacterium isolated from green algae in Luhuitou Fringing Reef (Northern South China Sea).</title>
        <authorList>
            <person name="Wang X."/>
        </authorList>
    </citation>
    <scope>NUCLEOTIDE SEQUENCE [LARGE SCALE GENOMIC DNA]</scope>
    <source>
        <strain evidence="2 3">MCCC 1A01895</strain>
    </source>
</reference>
<gene>
    <name evidence="2" type="ORF">G3R48_07430</name>
</gene>
<keyword evidence="1" id="KW-0812">Transmembrane</keyword>